<gene>
    <name evidence="2" type="ORF">FWK35_00028715</name>
</gene>
<reference evidence="2 3" key="1">
    <citation type="submission" date="2019-08" db="EMBL/GenBank/DDBJ databases">
        <title>Whole genome of Aphis craccivora.</title>
        <authorList>
            <person name="Voronova N.V."/>
            <person name="Shulinski R.S."/>
            <person name="Bandarenka Y.V."/>
            <person name="Zhorov D.G."/>
            <person name="Warner D."/>
        </authorList>
    </citation>
    <scope>NUCLEOTIDE SEQUENCE [LARGE SCALE GENOMIC DNA]</scope>
    <source>
        <strain evidence="2">180601</strain>
        <tissue evidence="2">Whole Body</tissue>
    </source>
</reference>
<evidence type="ECO:0000313" key="3">
    <source>
        <dbReference type="Proteomes" id="UP000478052"/>
    </source>
</evidence>
<keyword evidence="3" id="KW-1185">Reference proteome</keyword>
<proteinExistence type="predicted"/>
<dbReference type="Proteomes" id="UP000478052">
    <property type="component" value="Unassembled WGS sequence"/>
</dbReference>
<evidence type="ECO:0000256" key="1">
    <source>
        <dbReference type="SAM" id="SignalP"/>
    </source>
</evidence>
<organism evidence="2 3">
    <name type="scientific">Aphis craccivora</name>
    <name type="common">Cowpea aphid</name>
    <dbReference type="NCBI Taxonomy" id="307492"/>
    <lineage>
        <taxon>Eukaryota</taxon>
        <taxon>Metazoa</taxon>
        <taxon>Ecdysozoa</taxon>
        <taxon>Arthropoda</taxon>
        <taxon>Hexapoda</taxon>
        <taxon>Insecta</taxon>
        <taxon>Pterygota</taxon>
        <taxon>Neoptera</taxon>
        <taxon>Paraneoptera</taxon>
        <taxon>Hemiptera</taxon>
        <taxon>Sternorrhyncha</taxon>
        <taxon>Aphidomorpha</taxon>
        <taxon>Aphidoidea</taxon>
        <taxon>Aphididae</taxon>
        <taxon>Aphidini</taxon>
        <taxon>Aphis</taxon>
        <taxon>Aphis</taxon>
    </lineage>
</organism>
<feature type="chain" id="PRO_5026205943" evidence="1">
    <location>
        <begin position="27"/>
        <end position="73"/>
    </location>
</feature>
<name>A0A6G0VZC7_APHCR</name>
<evidence type="ECO:0000313" key="2">
    <source>
        <dbReference type="EMBL" id="KAF0715380.1"/>
    </source>
</evidence>
<dbReference type="EMBL" id="VUJU01010195">
    <property type="protein sequence ID" value="KAF0715380.1"/>
    <property type="molecule type" value="Genomic_DNA"/>
</dbReference>
<feature type="signal peptide" evidence="1">
    <location>
        <begin position="1"/>
        <end position="26"/>
    </location>
</feature>
<keyword evidence="1" id="KW-0732">Signal</keyword>
<accession>A0A6G0VZC7</accession>
<dbReference type="AlphaFoldDB" id="A0A6G0VZC7"/>
<sequence length="73" mass="8153">MPYETDNLRRVFVGSMMTLSLLLAVAIPSDNSILNFACTNTLSHLYLSVLNVSPVQSPSWFTLPLMTSEKYIV</sequence>
<comment type="caution">
    <text evidence="2">The sequence shown here is derived from an EMBL/GenBank/DDBJ whole genome shotgun (WGS) entry which is preliminary data.</text>
</comment>
<protein>
    <submittedName>
        <fullName evidence="2">Uncharacterized protein</fullName>
    </submittedName>
</protein>